<dbReference type="AlphaFoldDB" id="H2ANN8"/>
<evidence type="ECO:0000256" key="1">
    <source>
        <dbReference type="SAM" id="MobiDB-lite"/>
    </source>
</evidence>
<dbReference type="GeneID" id="13886353"/>
<keyword evidence="2" id="KW-1133">Transmembrane helix</keyword>
<keyword evidence="2" id="KW-0812">Transmembrane</keyword>
<name>H2ANN8_KAZAF</name>
<dbReference type="GO" id="GO:0044695">
    <property type="term" value="C:Dsc E3 ubiquitin ligase complex"/>
    <property type="evidence" value="ECO:0007669"/>
    <property type="project" value="EnsemblFungi"/>
</dbReference>
<evidence type="ECO:0000313" key="4">
    <source>
        <dbReference type="Proteomes" id="UP000005220"/>
    </source>
</evidence>
<dbReference type="InParanoid" id="H2ANN8"/>
<dbReference type="RefSeq" id="XP_003955123.1">
    <property type="nucleotide sequence ID" value="XM_003955074.1"/>
</dbReference>
<dbReference type="FunCoup" id="H2ANN8">
    <property type="interactions" value="28"/>
</dbReference>
<evidence type="ECO:0000256" key="2">
    <source>
        <dbReference type="SAM" id="Phobius"/>
    </source>
</evidence>
<dbReference type="GO" id="GO:0140624">
    <property type="term" value="P:EGAD pathway"/>
    <property type="evidence" value="ECO:0007669"/>
    <property type="project" value="EnsemblFungi"/>
</dbReference>
<reference evidence="3 4" key="1">
    <citation type="journal article" date="2011" name="Proc. Natl. Acad. Sci. U.S.A.">
        <title>Evolutionary erosion of yeast sex chromosomes by mating-type switching accidents.</title>
        <authorList>
            <person name="Gordon J.L."/>
            <person name="Armisen D."/>
            <person name="Proux-Wera E."/>
            <person name="Oheigeartaigh S.S."/>
            <person name="Byrne K.P."/>
            <person name="Wolfe K.H."/>
        </authorList>
    </citation>
    <scope>NUCLEOTIDE SEQUENCE [LARGE SCALE GENOMIC DNA]</scope>
    <source>
        <strain evidence="4">ATCC 22294 / BCRC 22015 / CBS 2517 / CECT 1963 / NBRC 1671 / NRRL Y-8276</strain>
    </source>
</reference>
<feature type="region of interest" description="Disordered" evidence="1">
    <location>
        <begin position="79"/>
        <end position="98"/>
    </location>
</feature>
<protein>
    <recommendedName>
        <fullName evidence="5">DUF1746 domain-containing protein</fullName>
    </recommendedName>
</protein>
<keyword evidence="4" id="KW-1185">Reference proteome</keyword>
<evidence type="ECO:0000313" key="3">
    <source>
        <dbReference type="EMBL" id="CCF55988.1"/>
    </source>
</evidence>
<dbReference type="GO" id="GO:0005802">
    <property type="term" value="C:trans-Golgi network"/>
    <property type="evidence" value="ECO:0007669"/>
    <property type="project" value="EnsemblFungi"/>
</dbReference>
<dbReference type="OrthoDB" id="4068068at2759"/>
<feature type="transmembrane region" description="Helical" evidence="2">
    <location>
        <begin position="139"/>
        <end position="160"/>
    </location>
</feature>
<dbReference type="GO" id="GO:0005768">
    <property type="term" value="C:endosome"/>
    <property type="evidence" value="ECO:0007669"/>
    <property type="project" value="EnsemblFungi"/>
</dbReference>
<dbReference type="KEGG" id="kaf:KAFR_0A05530"/>
<keyword evidence="2" id="KW-0472">Membrane</keyword>
<accession>H2ANN8</accession>
<dbReference type="EMBL" id="HE650821">
    <property type="protein sequence ID" value="CCF55988.1"/>
    <property type="molecule type" value="Genomic_DNA"/>
</dbReference>
<proteinExistence type="predicted"/>
<sequence length="292" mass="32896">MEQDNGTFLESRGKVYKLRKRNFQRNLITNLSLLGYLLIVLQYIKYGTTAWTLLIRCIFQSLLATPFPPEEQIRRIAASRNRADASNPERAPNNEQVTNISMPGGFSSLLEDNGTTNDDITQASRYKDLVDIKLKIRTLLFHGSLSFNVFLLLIAILSPVDFVAKFEDPRSDANGINNTPSPFANSNGLINGERRGGIFFQLIGESLPESNFWGNFGLFIYDFAILITQFTLFVLTCVNYAELGFVEPVDVQMSKSDGYDGNVFVAEINYNEAFRAVLQDDVDVVVERMESI</sequence>
<feature type="transmembrane region" description="Helical" evidence="2">
    <location>
        <begin position="27"/>
        <end position="44"/>
    </location>
</feature>
<feature type="transmembrane region" description="Helical" evidence="2">
    <location>
        <begin position="218"/>
        <end position="238"/>
    </location>
</feature>
<evidence type="ECO:0008006" key="5">
    <source>
        <dbReference type="Google" id="ProtNLM"/>
    </source>
</evidence>
<dbReference type="eggNOG" id="ENOG502S4TY">
    <property type="taxonomic scope" value="Eukaryota"/>
</dbReference>
<gene>
    <name evidence="3" type="primary">KAFR0A05530</name>
    <name evidence="3" type="ORF">KAFR_0A05530</name>
</gene>
<dbReference type="HOGENOM" id="CLU_957155_0_0_1"/>
<dbReference type="Proteomes" id="UP000005220">
    <property type="component" value="Chromosome 1"/>
</dbReference>
<dbReference type="GO" id="GO:0031503">
    <property type="term" value="P:protein-containing complex localization"/>
    <property type="evidence" value="ECO:0007669"/>
    <property type="project" value="EnsemblFungi"/>
</dbReference>
<organism evidence="3 4">
    <name type="scientific">Kazachstania africana (strain ATCC 22294 / BCRC 22015 / CBS 2517 / CECT 1963 / NBRC 1671 / NRRL Y-8276)</name>
    <name type="common">Yeast</name>
    <name type="synonym">Kluyveromyces africanus</name>
    <dbReference type="NCBI Taxonomy" id="1071382"/>
    <lineage>
        <taxon>Eukaryota</taxon>
        <taxon>Fungi</taxon>
        <taxon>Dikarya</taxon>
        <taxon>Ascomycota</taxon>
        <taxon>Saccharomycotina</taxon>
        <taxon>Saccharomycetes</taxon>
        <taxon>Saccharomycetales</taxon>
        <taxon>Saccharomycetaceae</taxon>
        <taxon>Kazachstania</taxon>
    </lineage>
</organism>